<dbReference type="GO" id="GO:0009269">
    <property type="term" value="P:response to desiccation"/>
    <property type="evidence" value="ECO:0007669"/>
    <property type="project" value="InterPro"/>
</dbReference>
<sequence length="172" mass="18756">MPYSQQHLKAFMFPLIACVLLFLSGCAALYGLKEDPKISVADIRIQDIRAMEGIFLIKLRVMNPNDVPLDLHGINCTLELNKRHFANGISDSSQTVPAFGSTVVPVEVYASVLDMVASVADLLHTAGKPSTKDKPVPYLLKGVVRIGVHGFKREVPFKSSGELSLKGLTPPR</sequence>
<dbReference type="AlphaFoldDB" id="A0A7T5VCM5"/>
<proteinExistence type="predicted"/>
<reference evidence="2 3" key="1">
    <citation type="submission" date="2020-05" db="EMBL/GenBank/DDBJ databases">
        <title>Complete genome of Desulfobulbus oligotrophicus.</title>
        <authorList>
            <person name="Podar M."/>
        </authorList>
    </citation>
    <scope>NUCLEOTIDE SEQUENCE [LARGE SCALE GENOMIC DNA]</scope>
    <source>
        <strain evidence="2 3">Prop6</strain>
    </source>
</reference>
<protein>
    <submittedName>
        <fullName evidence="2">LEA type 2 family protein</fullName>
    </submittedName>
</protein>
<dbReference type="KEGG" id="dog:HP555_05960"/>
<dbReference type="InterPro" id="IPR004864">
    <property type="entry name" value="LEA_2"/>
</dbReference>
<dbReference type="Pfam" id="PF03168">
    <property type="entry name" value="LEA_2"/>
    <property type="match status" value="1"/>
</dbReference>
<dbReference type="RefSeq" id="WP_199264263.1">
    <property type="nucleotide sequence ID" value="NZ_CP054140.1"/>
</dbReference>
<gene>
    <name evidence="2" type="ORF">HP555_05960</name>
</gene>
<dbReference type="SMART" id="SM00769">
    <property type="entry name" value="WHy"/>
    <property type="match status" value="1"/>
</dbReference>
<feature type="domain" description="Water stress and hypersensitive response" evidence="1">
    <location>
        <begin position="38"/>
        <end position="164"/>
    </location>
</feature>
<dbReference type="Gene3D" id="2.60.40.1820">
    <property type="match status" value="1"/>
</dbReference>
<keyword evidence="3" id="KW-1185">Reference proteome</keyword>
<organism evidence="2 3">
    <name type="scientific">Desulfobulbus oligotrophicus</name>
    <dbReference type="NCBI Taxonomy" id="1909699"/>
    <lineage>
        <taxon>Bacteria</taxon>
        <taxon>Pseudomonadati</taxon>
        <taxon>Thermodesulfobacteriota</taxon>
        <taxon>Desulfobulbia</taxon>
        <taxon>Desulfobulbales</taxon>
        <taxon>Desulfobulbaceae</taxon>
        <taxon>Desulfobulbus</taxon>
    </lineage>
</organism>
<evidence type="ECO:0000313" key="3">
    <source>
        <dbReference type="Proteomes" id="UP000596092"/>
    </source>
</evidence>
<dbReference type="EMBL" id="CP054140">
    <property type="protein sequence ID" value="QQG65442.1"/>
    <property type="molecule type" value="Genomic_DNA"/>
</dbReference>
<accession>A0A7T5VCM5</accession>
<dbReference type="SUPFAM" id="SSF117070">
    <property type="entry name" value="LEA14-like"/>
    <property type="match status" value="1"/>
</dbReference>
<name>A0A7T5VCM5_9BACT</name>
<dbReference type="Proteomes" id="UP000596092">
    <property type="component" value="Chromosome"/>
</dbReference>
<evidence type="ECO:0000259" key="1">
    <source>
        <dbReference type="SMART" id="SM00769"/>
    </source>
</evidence>
<evidence type="ECO:0000313" key="2">
    <source>
        <dbReference type="EMBL" id="QQG65442.1"/>
    </source>
</evidence>
<dbReference type="InterPro" id="IPR013990">
    <property type="entry name" value="WHy-dom"/>
</dbReference>